<geneLocation type="plasmid" evidence="2">
    <name>pKM77-8_1</name>
</geneLocation>
<gene>
    <name evidence="2" type="ORF">SHKM778_94530</name>
</gene>
<name>A0AAT9HZI8_9ACTN</name>
<sequence>MDTADQQRHQSGNGEIQAGQKLPGAKIRITPVPQWYEGPPFPHVVLSDMPIHVYYERADESGGEWPPAPVAYGPRREAGKGYATSCTAAFGDWSSARRPSLKTE</sequence>
<feature type="region of interest" description="Disordered" evidence="1">
    <location>
        <begin position="1"/>
        <end position="24"/>
    </location>
</feature>
<evidence type="ECO:0000313" key="2">
    <source>
        <dbReference type="EMBL" id="BFO23065.1"/>
    </source>
</evidence>
<evidence type="ECO:0000256" key="1">
    <source>
        <dbReference type="SAM" id="MobiDB-lite"/>
    </source>
</evidence>
<reference evidence="2" key="2">
    <citation type="submission" date="2024-07" db="EMBL/GenBank/DDBJ databases">
        <title>Streptomyces haneummycinica sp. nov., a new antibiotic-producing actinobacterium isolated from marine sediment.</title>
        <authorList>
            <person name="Uemura M."/>
            <person name="Hamada M."/>
            <person name="Hirano S."/>
            <person name="Kobayashi K."/>
            <person name="Ohshiro T."/>
            <person name="Kobayashi T."/>
            <person name="Terahara T."/>
        </authorList>
    </citation>
    <scope>NUCLEOTIDE SEQUENCE</scope>
    <source>
        <strain evidence="2">KM77-8</strain>
        <plasmid evidence="2">pKM77-8_1</plasmid>
    </source>
</reference>
<proteinExistence type="predicted"/>
<accession>A0AAT9HZI8</accession>
<protein>
    <submittedName>
        <fullName evidence="2">Uncharacterized protein</fullName>
    </submittedName>
</protein>
<organism evidence="2">
    <name type="scientific">Streptomyces haneummycinicus</name>
    <dbReference type="NCBI Taxonomy" id="3074435"/>
    <lineage>
        <taxon>Bacteria</taxon>
        <taxon>Bacillati</taxon>
        <taxon>Actinomycetota</taxon>
        <taxon>Actinomycetes</taxon>
        <taxon>Kitasatosporales</taxon>
        <taxon>Streptomycetaceae</taxon>
        <taxon>Streptomyces</taxon>
    </lineage>
</organism>
<keyword evidence="2" id="KW-0614">Plasmid</keyword>
<dbReference type="EMBL" id="AP035769">
    <property type="protein sequence ID" value="BFO23065.1"/>
    <property type="molecule type" value="Genomic_DNA"/>
</dbReference>
<dbReference type="AlphaFoldDB" id="A0AAT9HZI8"/>
<reference evidence="2" key="1">
    <citation type="submission" date="2024-06" db="EMBL/GenBank/DDBJ databases">
        <authorList>
            <consortium name="consrtm"/>
            <person name="Uemura M."/>
            <person name="Terahara T."/>
        </authorList>
    </citation>
    <scope>NUCLEOTIDE SEQUENCE</scope>
    <source>
        <strain evidence="2">KM77-8</strain>
        <plasmid evidence="2">pKM77-8_1</plasmid>
    </source>
</reference>